<dbReference type="PANTHER" id="PTHR47682:SF1">
    <property type="entry name" value="TETRATRICOPEPTIDE REPEAT (TPR)-CONTAINING PROTEIN"/>
    <property type="match status" value="1"/>
</dbReference>
<dbReference type="CDD" id="cd02980">
    <property type="entry name" value="TRX_Fd_family"/>
    <property type="match status" value="1"/>
</dbReference>
<comment type="caution">
    <text evidence="1">The sequence shown here is derived from an EMBL/GenBank/DDBJ whole genome shotgun (WGS) entry which is preliminary data.</text>
</comment>
<reference evidence="1 2" key="1">
    <citation type="journal article" date="2018" name="Plant J.">
        <title>Genome sequences of Chlorella sorokiniana UTEX 1602 and Micractinium conductrix SAG 241.80: implications to maltose excretion by a green alga.</title>
        <authorList>
            <person name="Arriola M.B."/>
            <person name="Velmurugan N."/>
            <person name="Zhang Y."/>
            <person name="Plunkett M.H."/>
            <person name="Hondzo H."/>
            <person name="Barney B.M."/>
        </authorList>
    </citation>
    <scope>NUCLEOTIDE SEQUENCE [LARGE SCALE GENOMIC DNA]</scope>
    <source>
        <strain evidence="1 2">SAG 241.80</strain>
    </source>
</reference>
<keyword evidence="2" id="KW-1185">Reference proteome</keyword>
<accession>A0A2P6VML7</accession>
<dbReference type="OrthoDB" id="2423701at2759"/>
<dbReference type="STRING" id="554055.A0A2P6VML7"/>
<organism evidence="1 2">
    <name type="scientific">Micractinium conductrix</name>
    <dbReference type="NCBI Taxonomy" id="554055"/>
    <lineage>
        <taxon>Eukaryota</taxon>
        <taxon>Viridiplantae</taxon>
        <taxon>Chlorophyta</taxon>
        <taxon>core chlorophytes</taxon>
        <taxon>Trebouxiophyceae</taxon>
        <taxon>Chlorellales</taxon>
        <taxon>Chlorellaceae</taxon>
        <taxon>Chlorella clade</taxon>
        <taxon>Micractinium</taxon>
    </lineage>
</organism>
<evidence type="ECO:0000313" key="1">
    <source>
        <dbReference type="EMBL" id="PSC75352.1"/>
    </source>
</evidence>
<sequence length="228" mass="24132">MPAALAVAASTAFQLRVCTGKVCKKQGSPQIAKFAQDLQLPQIEVQTCGCLSECGNGPNVAVIPLDGTRLLVLKHVGTPSRMADLLREVCGAPVDEVLLRATELRLAGNAAAVRGRLAQAAELYSRGLALEPPTGRHLLLSNRSGVRLELGDAEGALEDASAAAACCPPGFTTAAIRQVEGLLKLGQHRSALECMLVACERHPAFEQTDDYRRTLADIQRELQRSGAA</sequence>
<dbReference type="EMBL" id="LHPF02000002">
    <property type="protein sequence ID" value="PSC75352.1"/>
    <property type="molecule type" value="Genomic_DNA"/>
</dbReference>
<protein>
    <submittedName>
        <fullName evidence="1">Tetratricopeptide repeat 1</fullName>
    </submittedName>
</protein>
<dbReference type="PANTHER" id="PTHR47682">
    <property type="entry name" value="TETRATRICOPEPTIDE REPEAT (TPR)-CONTAINING PROTEIN"/>
    <property type="match status" value="1"/>
</dbReference>
<dbReference type="SUPFAM" id="SSF52833">
    <property type="entry name" value="Thioredoxin-like"/>
    <property type="match status" value="1"/>
</dbReference>
<dbReference type="SUPFAM" id="SSF48452">
    <property type="entry name" value="TPR-like"/>
    <property type="match status" value="1"/>
</dbReference>
<dbReference type="InterPro" id="IPR036249">
    <property type="entry name" value="Thioredoxin-like_sf"/>
</dbReference>
<dbReference type="Proteomes" id="UP000239649">
    <property type="component" value="Unassembled WGS sequence"/>
</dbReference>
<gene>
    <name evidence="1" type="ORF">C2E20_1297</name>
</gene>
<dbReference type="AlphaFoldDB" id="A0A2P6VML7"/>
<dbReference type="Gene3D" id="3.40.30.10">
    <property type="entry name" value="Glutaredoxin"/>
    <property type="match status" value="1"/>
</dbReference>
<dbReference type="InterPro" id="IPR011990">
    <property type="entry name" value="TPR-like_helical_dom_sf"/>
</dbReference>
<proteinExistence type="predicted"/>
<evidence type="ECO:0000313" key="2">
    <source>
        <dbReference type="Proteomes" id="UP000239649"/>
    </source>
</evidence>
<name>A0A2P6VML7_9CHLO</name>
<dbReference type="Gene3D" id="1.25.40.10">
    <property type="entry name" value="Tetratricopeptide repeat domain"/>
    <property type="match status" value="1"/>
</dbReference>